<evidence type="ECO:0000313" key="2">
    <source>
        <dbReference type="EMBL" id="JAG78297.1"/>
    </source>
</evidence>
<dbReference type="KEGG" id="fas:105268090"/>
<dbReference type="RefSeq" id="XP_011305668.1">
    <property type="nucleotide sequence ID" value="XM_011307366.1"/>
</dbReference>
<accession>A0A9R1TAN0</accession>
<evidence type="ECO:0000313" key="4">
    <source>
        <dbReference type="RefSeq" id="XP_011305668.1"/>
    </source>
</evidence>
<gene>
    <name evidence="2" type="primary">ANO2</name>
    <name evidence="4" type="synonym">LOC105268090</name>
    <name evidence="2" type="ORF">g.4421</name>
</gene>
<sequence length="101" mass="11438">MDTSNILFLLLTICAIQQTTTSSEYQGNLHTCDDIPSRNWCTNRQIATLCNVLEACEDFWTMHGIVPTPFPPTDPPETKSPIYGVVTYIKKSREIQPQNFS</sequence>
<reference evidence="2" key="1">
    <citation type="submission" date="2015-01" db="EMBL/GenBank/DDBJ databases">
        <title>Transcriptome Assembly of Fopius arisanus.</title>
        <authorList>
            <person name="Geib S."/>
        </authorList>
    </citation>
    <scope>NUCLEOTIDE SEQUENCE</scope>
</reference>
<accession>A0A0C9RK03</accession>
<organism evidence="2">
    <name type="scientific">Fopius arisanus</name>
    <dbReference type="NCBI Taxonomy" id="64838"/>
    <lineage>
        <taxon>Eukaryota</taxon>
        <taxon>Metazoa</taxon>
        <taxon>Ecdysozoa</taxon>
        <taxon>Arthropoda</taxon>
        <taxon>Hexapoda</taxon>
        <taxon>Insecta</taxon>
        <taxon>Pterygota</taxon>
        <taxon>Neoptera</taxon>
        <taxon>Endopterygota</taxon>
        <taxon>Hymenoptera</taxon>
        <taxon>Apocrita</taxon>
        <taxon>Ichneumonoidea</taxon>
        <taxon>Braconidae</taxon>
        <taxon>Opiinae</taxon>
        <taxon>Fopius</taxon>
    </lineage>
</organism>
<dbReference type="GeneID" id="105268090"/>
<proteinExistence type="predicted"/>
<evidence type="ECO:0000313" key="3">
    <source>
        <dbReference type="Proteomes" id="UP000694866"/>
    </source>
</evidence>
<evidence type="ECO:0000256" key="1">
    <source>
        <dbReference type="SAM" id="SignalP"/>
    </source>
</evidence>
<reference evidence="4" key="2">
    <citation type="submission" date="2025-04" db="UniProtKB">
        <authorList>
            <consortium name="RefSeq"/>
        </authorList>
    </citation>
    <scope>IDENTIFICATION</scope>
    <source>
        <strain evidence="4">USDA-PBARC FA_bdor</strain>
        <tissue evidence="4">Whole organism</tissue>
    </source>
</reference>
<protein>
    <submittedName>
        <fullName evidence="2">ANO2 protein</fullName>
    </submittedName>
</protein>
<dbReference type="Proteomes" id="UP000694866">
    <property type="component" value="Unplaced"/>
</dbReference>
<dbReference type="AlphaFoldDB" id="A0A0C9RK03"/>
<keyword evidence="3" id="KW-1185">Reference proteome</keyword>
<name>A0A0C9RK03_9HYME</name>
<dbReference type="EMBL" id="GBYB01008530">
    <property type="protein sequence ID" value="JAG78297.1"/>
    <property type="molecule type" value="Transcribed_RNA"/>
</dbReference>
<feature type="signal peptide" evidence="1">
    <location>
        <begin position="1"/>
        <end position="21"/>
    </location>
</feature>
<keyword evidence="1" id="KW-0732">Signal</keyword>
<feature type="chain" id="PRO_5044541741" evidence="1">
    <location>
        <begin position="22"/>
        <end position="101"/>
    </location>
</feature>